<accession>A0A6A6XWZ5</accession>
<proteinExistence type="predicted"/>
<dbReference type="GO" id="GO:0008270">
    <property type="term" value="F:zinc ion binding"/>
    <property type="evidence" value="ECO:0007669"/>
    <property type="project" value="InterPro"/>
</dbReference>
<evidence type="ECO:0000259" key="7">
    <source>
        <dbReference type="Pfam" id="PF04082"/>
    </source>
</evidence>
<dbReference type="InterPro" id="IPR007219">
    <property type="entry name" value="XnlR_reg_dom"/>
</dbReference>
<evidence type="ECO:0000256" key="1">
    <source>
        <dbReference type="ARBA" id="ARBA00004123"/>
    </source>
</evidence>
<dbReference type="GO" id="GO:0000981">
    <property type="term" value="F:DNA-binding transcription factor activity, RNA polymerase II-specific"/>
    <property type="evidence" value="ECO:0007669"/>
    <property type="project" value="InterPro"/>
</dbReference>
<dbReference type="Proteomes" id="UP000799757">
    <property type="component" value="Unassembled WGS sequence"/>
</dbReference>
<organism evidence="8 9">
    <name type="scientific">Melanomma pulvis-pyrius CBS 109.77</name>
    <dbReference type="NCBI Taxonomy" id="1314802"/>
    <lineage>
        <taxon>Eukaryota</taxon>
        <taxon>Fungi</taxon>
        <taxon>Dikarya</taxon>
        <taxon>Ascomycota</taxon>
        <taxon>Pezizomycotina</taxon>
        <taxon>Dothideomycetes</taxon>
        <taxon>Pleosporomycetidae</taxon>
        <taxon>Pleosporales</taxon>
        <taxon>Melanommataceae</taxon>
        <taxon>Melanomma</taxon>
    </lineage>
</organism>
<keyword evidence="3" id="KW-0805">Transcription regulation</keyword>
<evidence type="ECO:0000256" key="5">
    <source>
        <dbReference type="ARBA" id="ARBA00023242"/>
    </source>
</evidence>
<keyword evidence="5" id="KW-0539">Nucleus</keyword>
<name>A0A6A6XWZ5_9PLEO</name>
<feature type="domain" description="Xylanolytic transcriptional activator regulatory" evidence="7">
    <location>
        <begin position="118"/>
        <end position="275"/>
    </location>
</feature>
<dbReference type="PANTHER" id="PTHR47338:SF5">
    <property type="entry name" value="ZN(II)2CYS6 TRANSCRIPTION FACTOR (EUROFUNG)"/>
    <property type="match status" value="1"/>
</dbReference>
<dbReference type="GO" id="GO:0005634">
    <property type="term" value="C:nucleus"/>
    <property type="evidence" value="ECO:0007669"/>
    <property type="project" value="UniProtKB-SubCell"/>
</dbReference>
<comment type="subcellular location">
    <subcellularLocation>
        <location evidence="1">Nucleus</location>
    </subcellularLocation>
</comment>
<evidence type="ECO:0000256" key="4">
    <source>
        <dbReference type="ARBA" id="ARBA00023163"/>
    </source>
</evidence>
<dbReference type="GO" id="GO:0006351">
    <property type="term" value="P:DNA-templated transcription"/>
    <property type="evidence" value="ECO:0007669"/>
    <property type="project" value="InterPro"/>
</dbReference>
<evidence type="ECO:0000256" key="2">
    <source>
        <dbReference type="ARBA" id="ARBA00022723"/>
    </source>
</evidence>
<keyword evidence="4" id="KW-0804">Transcription</keyword>
<dbReference type="PANTHER" id="PTHR47338">
    <property type="entry name" value="ZN(II)2CYS6 TRANSCRIPTION FACTOR (EUROFUNG)-RELATED"/>
    <property type="match status" value="1"/>
</dbReference>
<evidence type="ECO:0000256" key="3">
    <source>
        <dbReference type="ARBA" id="ARBA00023015"/>
    </source>
</evidence>
<dbReference type="Pfam" id="PF04082">
    <property type="entry name" value="Fungal_trans"/>
    <property type="match status" value="1"/>
</dbReference>
<protein>
    <recommendedName>
        <fullName evidence="7">Xylanolytic transcriptional activator regulatory domain-containing protein</fullName>
    </recommendedName>
</protein>
<dbReference type="EMBL" id="MU001739">
    <property type="protein sequence ID" value="KAF2801042.1"/>
    <property type="molecule type" value="Genomic_DNA"/>
</dbReference>
<feature type="region of interest" description="Disordered" evidence="6">
    <location>
        <begin position="48"/>
        <end position="77"/>
    </location>
</feature>
<dbReference type="GO" id="GO:0003677">
    <property type="term" value="F:DNA binding"/>
    <property type="evidence" value="ECO:0007669"/>
    <property type="project" value="InterPro"/>
</dbReference>
<reference evidence="8" key="1">
    <citation type="journal article" date="2020" name="Stud. Mycol.">
        <title>101 Dothideomycetes genomes: a test case for predicting lifestyles and emergence of pathogens.</title>
        <authorList>
            <person name="Haridas S."/>
            <person name="Albert R."/>
            <person name="Binder M."/>
            <person name="Bloem J."/>
            <person name="Labutti K."/>
            <person name="Salamov A."/>
            <person name="Andreopoulos B."/>
            <person name="Baker S."/>
            <person name="Barry K."/>
            <person name="Bills G."/>
            <person name="Bluhm B."/>
            <person name="Cannon C."/>
            <person name="Castanera R."/>
            <person name="Culley D."/>
            <person name="Daum C."/>
            <person name="Ezra D."/>
            <person name="Gonzalez J."/>
            <person name="Henrissat B."/>
            <person name="Kuo A."/>
            <person name="Liang C."/>
            <person name="Lipzen A."/>
            <person name="Lutzoni F."/>
            <person name="Magnuson J."/>
            <person name="Mondo S."/>
            <person name="Nolan M."/>
            <person name="Ohm R."/>
            <person name="Pangilinan J."/>
            <person name="Park H.-J."/>
            <person name="Ramirez L."/>
            <person name="Alfaro M."/>
            <person name="Sun H."/>
            <person name="Tritt A."/>
            <person name="Yoshinaga Y."/>
            <person name="Zwiers L.-H."/>
            <person name="Turgeon B."/>
            <person name="Goodwin S."/>
            <person name="Spatafora J."/>
            <person name="Crous P."/>
            <person name="Grigoriev I."/>
        </authorList>
    </citation>
    <scope>NUCLEOTIDE SEQUENCE</scope>
    <source>
        <strain evidence="8">CBS 109.77</strain>
    </source>
</reference>
<evidence type="ECO:0000313" key="8">
    <source>
        <dbReference type="EMBL" id="KAF2801042.1"/>
    </source>
</evidence>
<dbReference type="CDD" id="cd12148">
    <property type="entry name" value="fungal_TF_MHR"/>
    <property type="match status" value="1"/>
</dbReference>
<gene>
    <name evidence="8" type="ORF">K505DRAFT_355121</name>
</gene>
<dbReference type="InterPro" id="IPR050815">
    <property type="entry name" value="TF_fung"/>
</dbReference>
<dbReference type="OrthoDB" id="3862662at2759"/>
<keyword evidence="2" id="KW-0479">Metal-binding</keyword>
<dbReference type="AlphaFoldDB" id="A0A6A6XWZ5"/>
<sequence length="393" mass="43856">MPQAHRLFIECLYPGFEKPGKSEARSGSRDSKFDDVFRRLDKLEAHVFSKRATPEGQSTQEQPIQETDKSSPPDTTELSNWLLNPGALRQRYVALIVWASVSRTLKQNNTNSTSLGERYFAHTHKWIPMVSQSKFIDGIRKYEEGGGGVSFPLLVLAMHLVVTPYSEHPLPSSNSDLSKSPWYRACKYHLSQYAALMEPSIELIQAGLLIALFEHTQSIGNRALVTLGICGTLASALDMETLVIQQSVPSRGEMLPENQEMVLTWWSLLLLDAYLNLPPRPISNQSVIQEMPFPININSTAFTIIEPKIITNFTIELEAAQKLALVQNMIRDNRRKALFHIPDDVSHVLQNISSALKCLVEPRQDEVTSPAGLALSMGLVPGPLDPLHIEGHS</sequence>
<evidence type="ECO:0000256" key="6">
    <source>
        <dbReference type="SAM" id="MobiDB-lite"/>
    </source>
</evidence>
<evidence type="ECO:0000313" key="9">
    <source>
        <dbReference type="Proteomes" id="UP000799757"/>
    </source>
</evidence>
<feature type="compositionally biased region" description="Polar residues" evidence="6">
    <location>
        <begin position="55"/>
        <end position="65"/>
    </location>
</feature>
<keyword evidence="9" id="KW-1185">Reference proteome</keyword>